<protein>
    <submittedName>
        <fullName evidence="1">Uncharacterized protein (DUF2336 family)</fullName>
    </submittedName>
</protein>
<dbReference type="EMBL" id="PZZZ01000004">
    <property type="protein sequence ID" value="PTM94977.1"/>
    <property type="molecule type" value="Genomic_DNA"/>
</dbReference>
<keyword evidence="2" id="KW-1185">Reference proteome</keyword>
<evidence type="ECO:0000313" key="1">
    <source>
        <dbReference type="EMBL" id="PTM94977.1"/>
    </source>
</evidence>
<dbReference type="Proteomes" id="UP000241247">
    <property type="component" value="Unassembled WGS sequence"/>
</dbReference>
<dbReference type="InterPro" id="IPR019285">
    <property type="entry name" value="DUF2336"/>
</dbReference>
<proteinExistence type="predicted"/>
<gene>
    <name evidence="1" type="ORF">C7449_10440</name>
</gene>
<dbReference type="Pfam" id="PF10098">
    <property type="entry name" value="DUF2336"/>
    <property type="match status" value="1"/>
</dbReference>
<evidence type="ECO:0000313" key="2">
    <source>
        <dbReference type="Proteomes" id="UP000241247"/>
    </source>
</evidence>
<reference evidence="1 2" key="1">
    <citation type="submission" date="2018-04" db="EMBL/GenBank/DDBJ databases">
        <title>Genomic Encyclopedia of Type Strains, Phase IV (KMG-IV): sequencing the most valuable type-strain genomes for metagenomic binning, comparative biology and taxonomic classification.</title>
        <authorList>
            <person name="Goeker M."/>
        </authorList>
    </citation>
    <scope>NUCLEOTIDE SEQUENCE [LARGE SCALE GENOMIC DNA]</scope>
    <source>
        <strain evidence="1 2">DSM 7138</strain>
    </source>
</reference>
<dbReference type="AlphaFoldDB" id="A0A2T5B7N7"/>
<comment type="caution">
    <text evidence="1">The sequence shown here is derived from an EMBL/GenBank/DDBJ whole genome shotgun (WGS) entry which is preliminary data.</text>
</comment>
<organism evidence="1 2">
    <name type="scientific">Mycoplana dimorpha</name>
    <dbReference type="NCBI Taxonomy" id="28320"/>
    <lineage>
        <taxon>Bacteria</taxon>
        <taxon>Pseudomonadati</taxon>
        <taxon>Pseudomonadota</taxon>
        <taxon>Alphaproteobacteria</taxon>
        <taxon>Hyphomicrobiales</taxon>
        <taxon>Rhizobiaceae</taxon>
        <taxon>Mycoplana</taxon>
    </lineage>
</organism>
<sequence>MVFLLDDPAPKVRLALAEALADNPDAPRTVILPLSEDQPEIAAQVILRSPVLTDRDLVDLAAGGSGLTRSLIAHRAALSPAVCAALVEVGSVCDALTLLANGSARLTRRSLKQLSERFGDDGEVRALLLDRDDLPSDARHALVEKVGSALASDALVQAAVGRQRLERVTREACDVATIGVAADTHGDEVVRLVEHLRVRGKLTPVFLMQALCAGRIEFFAAAMVDLSGQGERRVRSILADGREPSVRALFEAAGLGSDISALFADAILLWRKDAKRGEHRLSVTARLAARTRLAGDGAQQALLDMIEGLAIAERRQSARSYALTAARDAA</sequence>
<name>A0A2T5B7N7_MYCDI</name>
<accession>A0A2T5B7N7</accession>